<comment type="similarity">
    <text evidence="4">Belongs to the PPP phosphatase family.</text>
</comment>
<organism evidence="6 7">
    <name type="scientific">Tritrichomonas foetus</name>
    <dbReference type="NCBI Taxonomy" id="1144522"/>
    <lineage>
        <taxon>Eukaryota</taxon>
        <taxon>Metamonada</taxon>
        <taxon>Parabasalia</taxon>
        <taxon>Tritrichomonadida</taxon>
        <taxon>Tritrichomonadidae</taxon>
        <taxon>Tritrichomonas</taxon>
    </lineage>
</organism>
<dbReference type="GeneID" id="94831365"/>
<accession>A0A1J4L1M9</accession>
<dbReference type="SMART" id="SM00156">
    <property type="entry name" value="PP2Ac"/>
    <property type="match status" value="1"/>
</dbReference>
<reference evidence="6" key="1">
    <citation type="submission" date="2016-10" db="EMBL/GenBank/DDBJ databases">
        <authorList>
            <person name="Benchimol M."/>
            <person name="Almeida L.G."/>
            <person name="Vasconcelos A.T."/>
            <person name="Perreira-Neves A."/>
            <person name="Rosa I.A."/>
            <person name="Tasca T."/>
            <person name="Bogo M.R."/>
            <person name="de Souza W."/>
        </authorList>
    </citation>
    <scope>NUCLEOTIDE SEQUENCE [LARGE SCALE GENOMIC DNA]</scope>
    <source>
        <strain evidence="6">K</strain>
    </source>
</reference>
<evidence type="ECO:0000256" key="3">
    <source>
        <dbReference type="ARBA" id="ARBA00023211"/>
    </source>
</evidence>
<dbReference type="OrthoDB" id="10353125at2759"/>
<keyword evidence="3" id="KW-0464">Manganese</keyword>
<name>A0A1J4L1M9_9EUKA</name>
<dbReference type="VEuPathDB" id="TrichDB:TRFO_12483"/>
<evidence type="ECO:0000313" key="6">
    <source>
        <dbReference type="EMBL" id="OHT17322.1"/>
    </source>
</evidence>
<dbReference type="GO" id="GO:0004722">
    <property type="term" value="F:protein serine/threonine phosphatase activity"/>
    <property type="evidence" value="ECO:0007669"/>
    <property type="project" value="UniProtKB-EC"/>
</dbReference>
<comment type="caution">
    <text evidence="6">The sequence shown here is derived from an EMBL/GenBank/DDBJ whole genome shotgun (WGS) entry which is preliminary data.</text>
</comment>
<evidence type="ECO:0000256" key="4">
    <source>
        <dbReference type="RuleBase" id="RU004273"/>
    </source>
</evidence>
<evidence type="ECO:0000313" key="7">
    <source>
        <dbReference type="Proteomes" id="UP000179807"/>
    </source>
</evidence>
<dbReference type="EC" id="3.1.3.16" evidence="4"/>
<evidence type="ECO:0000259" key="5">
    <source>
        <dbReference type="PROSITE" id="PS00125"/>
    </source>
</evidence>
<dbReference type="PROSITE" id="PS00125">
    <property type="entry name" value="SER_THR_PHOSPHATASE"/>
    <property type="match status" value="1"/>
</dbReference>
<proteinExistence type="inferred from homology"/>
<feature type="domain" description="Serine/threonine specific protein phosphatases" evidence="5">
    <location>
        <begin position="110"/>
        <end position="115"/>
    </location>
</feature>
<sequence>MGDVNFQQILSDIENNKIIPEDQVTHVLMKLSEVLYNERNVLILQSPIVICGDIHGQFDDLLELFNKSGDKTMQKYLFMGDYVDRGYHGLNTFLYLVCLKLLYPTQYFLLRGNHESRQVSQMYGFYNECLANYGHNGIWTLCNNAFDLLPIAALIDNTVFSVHGGLSPVCPFIDIISTFNREDELPSSGVLCDLCWGDPDCVTKWRISPRGVGFLFGADHVRQFNRLNNIKLITRSHQLANDGFKLYYPQNDDEYSNEKCNYVCEKGNYQPNELTSKRPVDGSLITVWSAPNYQYRSYNKASIMKYNFKGDNTYDIILFDANKVRIVPKDLPLNNSIYFA</sequence>
<dbReference type="SUPFAM" id="SSF56300">
    <property type="entry name" value="Metallo-dependent phosphatases"/>
    <property type="match status" value="1"/>
</dbReference>
<evidence type="ECO:0000256" key="1">
    <source>
        <dbReference type="ARBA" id="ARBA00022723"/>
    </source>
</evidence>
<dbReference type="RefSeq" id="XP_068370458.1">
    <property type="nucleotide sequence ID" value="XM_068496661.1"/>
</dbReference>
<dbReference type="InterPro" id="IPR004843">
    <property type="entry name" value="Calcineurin-like_PHP"/>
</dbReference>
<protein>
    <recommendedName>
        <fullName evidence="4">Serine/threonine-protein phosphatase</fullName>
        <ecNumber evidence="4">3.1.3.16</ecNumber>
    </recommendedName>
</protein>
<dbReference type="InterPro" id="IPR047129">
    <property type="entry name" value="PPA2-like"/>
</dbReference>
<dbReference type="Pfam" id="PF00149">
    <property type="entry name" value="Metallophos"/>
    <property type="match status" value="1"/>
</dbReference>
<dbReference type="Proteomes" id="UP000179807">
    <property type="component" value="Unassembled WGS sequence"/>
</dbReference>
<dbReference type="PANTHER" id="PTHR45619">
    <property type="entry name" value="SERINE/THREONINE-PROTEIN PHOSPHATASE PP2A-RELATED"/>
    <property type="match status" value="1"/>
</dbReference>
<dbReference type="GO" id="GO:0046872">
    <property type="term" value="F:metal ion binding"/>
    <property type="evidence" value="ECO:0007669"/>
    <property type="project" value="UniProtKB-KW"/>
</dbReference>
<dbReference type="PRINTS" id="PR00114">
    <property type="entry name" value="STPHPHTASE"/>
</dbReference>
<gene>
    <name evidence="6" type="ORF">TRFO_12483</name>
</gene>
<keyword evidence="2 4" id="KW-0378">Hydrolase</keyword>
<dbReference type="AlphaFoldDB" id="A0A1J4L1M9"/>
<keyword evidence="1" id="KW-0479">Metal-binding</keyword>
<dbReference type="Gene3D" id="3.60.21.10">
    <property type="match status" value="1"/>
</dbReference>
<keyword evidence="7" id="KW-1185">Reference proteome</keyword>
<evidence type="ECO:0000256" key="2">
    <source>
        <dbReference type="ARBA" id="ARBA00022801"/>
    </source>
</evidence>
<dbReference type="InterPro" id="IPR006186">
    <property type="entry name" value="Ser/Thr-sp_prot-phosphatase"/>
</dbReference>
<comment type="catalytic activity">
    <reaction evidence="4">
        <text>O-phospho-L-threonyl-[protein] + H2O = L-threonyl-[protein] + phosphate</text>
        <dbReference type="Rhea" id="RHEA:47004"/>
        <dbReference type="Rhea" id="RHEA-COMP:11060"/>
        <dbReference type="Rhea" id="RHEA-COMP:11605"/>
        <dbReference type="ChEBI" id="CHEBI:15377"/>
        <dbReference type="ChEBI" id="CHEBI:30013"/>
        <dbReference type="ChEBI" id="CHEBI:43474"/>
        <dbReference type="ChEBI" id="CHEBI:61977"/>
        <dbReference type="EC" id="3.1.3.16"/>
    </reaction>
</comment>
<dbReference type="EMBL" id="MLAK01000014">
    <property type="protein sequence ID" value="OHT17322.1"/>
    <property type="molecule type" value="Genomic_DNA"/>
</dbReference>
<dbReference type="InterPro" id="IPR029052">
    <property type="entry name" value="Metallo-depent_PP-like"/>
</dbReference>